<proteinExistence type="predicted"/>
<dbReference type="KEGG" id="fln:FLA_2445"/>
<name>A0A173MG78_9BACT</name>
<accession>A0A173MG78</accession>
<dbReference type="STRING" id="477680.SAMN05421788_10784"/>
<evidence type="ECO:0008006" key="4">
    <source>
        <dbReference type="Google" id="ProtNLM"/>
    </source>
</evidence>
<dbReference type="EMBL" id="FTOR01000007">
    <property type="protein sequence ID" value="SIT26920.1"/>
    <property type="molecule type" value="Genomic_DNA"/>
</dbReference>
<feature type="signal peptide" evidence="1">
    <location>
        <begin position="1"/>
        <end position="25"/>
    </location>
</feature>
<keyword evidence="3" id="KW-1185">Reference proteome</keyword>
<gene>
    <name evidence="2" type="ORF">SAMN05421788_10784</name>
</gene>
<dbReference type="AlphaFoldDB" id="A0A173MG78"/>
<protein>
    <recommendedName>
        <fullName evidence="4">Acetylxylan esterase</fullName>
    </recommendedName>
</protein>
<evidence type="ECO:0000256" key="1">
    <source>
        <dbReference type="SAM" id="SignalP"/>
    </source>
</evidence>
<dbReference type="OrthoDB" id="7546304at2"/>
<organism evidence="2 3">
    <name type="scientific">Filimonas lacunae</name>
    <dbReference type="NCBI Taxonomy" id="477680"/>
    <lineage>
        <taxon>Bacteria</taxon>
        <taxon>Pseudomonadati</taxon>
        <taxon>Bacteroidota</taxon>
        <taxon>Chitinophagia</taxon>
        <taxon>Chitinophagales</taxon>
        <taxon>Chitinophagaceae</taxon>
        <taxon>Filimonas</taxon>
    </lineage>
</organism>
<evidence type="ECO:0000313" key="2">
    <source>
        <dbReference type="EMBL" id="SIT26920.1"/>
    </source>
</evidence>
<reference evidence="3" key="1">
    <citation type="submission" date="2017-01" db="EMBL/GenBank/DDBJ databases">
        <authorList>
            <person name="Varghese N."/>
            <person name="Submissions S."/>
        </authorList>
    </citation>
    <scope>NUCLEOTIDE SEQUENCE [LARGE SCALE GENOMIC DNA]</scope>
    <source>
        <strain evidence="3">DSM 21054</strain>
    </source>
</reference>
<dbReference type="RefSeq" id="WP_076380686.1">
    <property type="nucleotide sequence ID" value="NZ_AP017422.1"/>
</dbReference>
<keyword evidence="1" id="KW-0732">Signal</keyword>
<sequence>MIRFAPKIWLPVIGMVILLVSGAHAQTAPPAGPPRGLRRDSITELDSIRSIAPFFKPATTAKKTPDTDGFIQRWLLLEPISKSIRSNIVFTVDYLKKAFDTGYFPDQFSVIPKDGEKVKVGEQELAWHALESPTFNIKLFRFAYGLHKQNYSVLFWAVTIVNSPREMKNIRLAVGSNGGSMWWLNGKQAVILDGDRRMVMDDGTSARLTLHKGKNILRGAVINGPGLSDFCVRFLDENGTPVKDLTITTN</sequence>
<feature type="chain" id="PRO_5030022902" description="Acetylxylan esterase" evidence="1">
    <location>
        <begin position="26"/>
        <end position="250"/>
    </location>
</feature>
<evidence type="ECO:0000313" key="3">
    <source>
        <dbReference type="Proteomes" id="UP000186917"/>
    </source>
</evidence>
<dbReference type="Proteomes" id="UP000186917">
    <property type="component" value="Unassembled WGS sequence"/>
</dbReference>